<feature type="compositionally biased region" description="Pro residues" evidence="11">
    <location>
        <begin position="138"/>
        <end position="157"/>
    </location>
</feature>
<feature type="coiled-coil region" evidence="10">
    <location>
        <begin position="368"/>
        <end position="395"/>
    </location>
</feature>
<keyword evidence="9" id="KW-0137">Centromere</keyword>
<evidence type="ECO:0000256" key="8">
    <source>
        <dbReference type="ARBA" id="ARBA00023306"/>
    </source>
</evidence>
<feature type="region of interest" description="Disordered" evidence="11">
    <location>
        <begin position="1"/>
        <end position="220"/>
    </location>
</feature>
<protein>
    <submittedName>
        <fullName evidence="12">Uncharacterized protein</fullName>
    </submittedName>
</protein>
<evidence type="ECO:0000256" key="1">
    <source>
        <dbReference type="ARBA" id="ARBA00004123"/>
    </source>
</evidence>
<evidence type="ECO:0000313" key="13">
    <source>
        <dbReference type="Proteomes" id="UP000279236"/>
    </source>
</evidence>
<keyword evidence="10" id="KW-0175">Coiled coil</keyword>
<keyword evidence="3" id="KW-0158">Chromosome</keyword>
<dbReference type="OrthoDB" id="18453at2759"/>
<feature type="compositionally biased region" description="Acidic residues" evidence="11">
    <location>
        <begin position="86"/>
        <end position="95"/>
    </location>
</feature>
<keyword evidence="13" id="KW-1185">Reference proteome</keyword>
<evidence type="ECO:0000256" key="4">
    <source>
        <dbReference type="ARBA" id="ARBA00022618"/>
    </source>
</evidence>
<dbReference type="Pfam" id="PF03980">
    <property type="entry name" value="Nnf1"/>
    <property type="match status" value="1"/>
</dbReference>
<dbReference type="Proteomes" id="UP000279236">
    <property type="component" value="Unassembled WGS sequence"/>
</dbReference>
<dbReference type="EMBL" id="RSCE01000002">
    <property type="protein sequence ID" value="RSH86766.1"/>
    <property type="molecule type" value="Genomic_DNA"/>
</dbReference>
<evidence type="ECO:0000256" key="11">
    <source>
        <dbReference type="SAM" id="MobiDB-lite"/>
    </source>
</evidence>
<dbReference type="GO" id="GO:0000444">
    <property type="term" value="C:MIS12/MIND type complex"/>
    <property type="evidence" value="ECO:0007669"/>
    <property type="project" value="InterPro"/>
</dbReference>
<evidence type="ECO:0000256" key="9">
    <source>
        <dbReference type="ARBA" id="ARBA00023328"/>
    </source>
</evidence>
<sequence>MPLARTPPQKSASPSKRQHTFSPSMAYPDAAFAPRSRVMRSPQGSLPAAPPPSLPQASPTAPTELPPVVERDLAPGSTAHPPSGHDEDDIMDVEADIGGPSPDLDPEAMDVEEGDNRQPQAAPATSTPTHVPAAQLVTPPPVSVASAPPLPPMPPSTPGRRAPRASIARPIHAPRTPSPERERDPNPYPEAGPSATTSAAAVPPVTPRRQSRARERTPARTPAEVLAVPAVPIADADDAGYGKYYEALVRTLRINAVDRGLGRLSFEQMKECYPLLADEKRETLENVWSNMVHELQSSTLTGAYNLLDEYRVNKRLKTFAEVIDEARTWAAEHPGEGRRDAWRPDLTPFVNTAGANLEVYDAEWEHLRQEYLDLVKECAERKQRVQEKRERLAAMDNGVSDSVVELAKTNALLKDFPAPDMLSWTEATENKLPSRKE</sequence>
<evidence type="ECO:0000256" key="7">
    <source>
        <dbReference type="ARBA" id="ARBA00023242"/>
    </source>
</evidence>
<proteinExistence type="predicted"/>
<keyword evidence="7" id="KW-0539">Nucleus</keyword>
<dbReference type="GO" id="GO:0007059">
    <property type="term" value="P:chromosome segregation"/>
    <property type="evidence" value="ECO:0007669"/>
    <property type="project" value="TreeGrafter"/>
</dbReference>
<keyword evidence="8" id="KW-0131">Cell cycle</keyword>
<dbReference type="AlphaFoldDB" id="A0A427Y6T3"/>
<comment type="caution">
    <text evidence="12">The sequence shown here is derived from an EMBL/GenBank/DDBJ whole genome shotgun (WGS) entry which is preliminary data.</text>
</comment>
<comment type="subcellular location">
    <subcellularLocation>
        <location evidence="2">Chromosome</location>
        <location evidence="2">Centromere</location>
        <location evidence="2">Kinetochore</location>
    </subcellularLocation>
    <subcellularLocation>
        <location evidence="1">Nucleus</location>
    </subcellularLocation>
</comment>
<evidence type="ECO:0000313" key="12">
    <source>
        <dbReference type="EMBL" id="RSH86766.1"/>
    </source>
</evidence>
<name>A0A427Y6T3_9TREE</name>
<evidence type="ECO:0000256" key="3">
    <source>
        <dbReference type="ARBA" id="ARBA00022454"/>
    </source>
</evidence>
<feature type="compositionally biased region" description="Polar residues" evidence="11">
    <location>
        <begin position="117"/>
        <end position="129"/>
    </location>
</feature>
<evidence type="ECO:0000256" key="10">
    <source>
        <dbReference type="SAM" id="Coils"/>
    </source>
</evidence>
<gene>
    <name evidence="12" type="ORF">EHS24_005038</name>
</gene>
<keyword evidence="6" id="KW-0995">Kinetochore</keyword>
<evidence type="ECO:0000256" key="2">
    <source>
        <dbReference type="ARBA" id="ARBA00004629"/>
    </source>
</evidence>
<feature type="compositionally biased region" description="Acidic residues" evidence="11">
    <location>
        <begin position="104"/>
        <end position="113"/>
    </location>
</feature>
<dbReference type="GO" id="GO:0005634">
    <property type="term" value="C:nucleus"/>
    <property type="evidence" value="ECO:0007669"/>
    <property type="project" value="UniProtKB-SubCell"/>
</dbReference>
<accession>A0A427Y6T3</accession>
<dbReference type="PANTHER" id="PTHR15459">
    <property type="entry name" value="POLYAMINE-MODULATED FACTOR 1"/>
    <property type="match status" value="1"/>
</dbReference>
<feature type="compositionally biased region" description="Polar residues" evidence="11">
    <location>
        <begin position="8"/>
        <end position="23"/>
    </location>
</feature>
<organism evidence="12 13">
    <name type="scientific">Apiotrichum porosum</name>
    <dbReference type="NCBI Taxonomy" id="105984"/>
    <lineage>
        <taxon>Eukaryota</taxon>
        <taxon>Fungi</taxon>
        <taxon>Dikarya</taxon>
        <taxon>Basidiomycota</taxon>
        <taxon>Agaricomycotina</taxon>
        <taxon>Tremellomycetes</taxon>
        <taxon>Trichosporonales</taxon>
        <taxon>Trichosporonaceae</taxon>
        <taxon>Apiotrichum</taxon>
    </lineage>
</organism>
<dbReference type="GO" id="GO:0051301">
    <property type="term" value="P:cell division"/>
    <property type="evidence" value="ECO:0007669"/>
    <property type="project" value="UniProtKB-KW"/>
</dbReference>
<keyword evidence="4" id="KW-0132">Cell division</keyword>
<evidence type="ECO:0000256" key="5">
    <source>
        <dbReference type="ARBA" id="ARBA00022776"/>
    </source>
</evidence>
<evidence type="ECO:0000256" key="6">
    <source>
        <dbReference type="ARBA" id="ARBA00022838"/>
    </source>
</evidence>
<dbReference type="PANTHER" id="PTHR15459:SF3">
    <property type="entry name" value="POLYAMINE-MODULATED FACTOR 1"/>
    <property type="match status" value="1"/>
</dbReference>
<reference evidence="12 13" key="1">
    <citation type="submission" date="2018-11" db="EMBL/GenBank/DDBJ databases">
        <title>Genome sequence of Apiotrichum porosum DSM 27194.</title>
        <authorList>
            <person name="Aliyu H."/>
            <person name="Gorte O."/>
            <person name="Ochsenreither K."/>
        </authorList>
    </citation>
    <scope>NUCLEOTIDE SEQUENCE [LARGE SCALE GENOMIC DNA]</scope>
    <source>
        <strain evidence="12 13">DSM 27194</strain>
    </source>
</reference>
<feature type="compositionally biased region" description="Low complexity" evidence="11">
    <location>
        <begin position="158"/>
        <end position="175"/>
    </location>
</feature>
<dbReference type="GeneID" id="39589581"/>
<dbReference type="RefSeq" id="XP_028479551.1">
    <property type="nucleotide sequence ID" value="XM_028620579.1"/>
</dbReference>
<keyword evidence="5" id="KW-0498">Mitosis</keyword>
<dbReference type="InterPro" id="IPR007128">
    <property type="entry name" value="PMF1/Nnf1"/>
</dbReference>
<feature type="compositionally biased region" description="Low complexity" evidence="11">
    <location>
        <begin position="193"/>
        <end position="203"/>
    </location>
</feature>